<dbReference type="Pfam" id="PF00041">
    <property type="entry name" value="fn3"/>
    <property type="match status" value="1"/>
</dbReference>
<dbReference type="AlphaFoldDB" id="A0A183NJ77"/>
<evidence type="ECO:0000313" key="2">
    <source>
        <dbReference type="Proteomes" id="UP000269396"/>
    </source>
</evidence>
<dbReference type="EMBL" id="UZAL01002808">
    <property type="protein sequence ID" value="VDO84762.1"/>
    <property type="molecule type" value="Genomic_DNA"/>
</dbReference>
<dbReference type="Proteomes" id="UP000269396">
    <property type="component" value="Unassembled WGS sequence"/>
</dbReference>
<dbReference type="InterPro" id="IPR036116">
    <property type="entry name" value="FN3_sf"/>
</dbReference>
<protein>
    <submittedName>
        <fullName evidence="1">Uncharacterized protein</fullName>
    </submittedName>
</protein>
<name>A0A183NJ77_9TREM</name>
<dbReference type="SUPFAM" id="SSF49265">
    <property type="entry name" value="Fibronectin type III"/>
    <property type="match status" value="1"/>
</dbReference>
<evidence type="ECO:0000313" key="1">
    <source>
        <dbReference type="EMBL" id="VDO84762.1"/>
    </source>
</evidence>
<reference evidence="1 2" key="1">
    <citation type="submission" date="2018-11" db="EMBL/GenBank/DDBJ databases">
        <authorList>
            <consortium name="Pathogen Informatics"/>
        </authorList>
    </citation>
    <scope>NUCLEOTIDE SEQUENCE [LARGE SCALE GENOMIC DNA]</scope>
    <source>
        <strain>Denwood</strain>
        <strain evidence="2">Zambia</strain>
    </source>
</reference>
<sequence length="141" mass="16203">MDREVPPPPIDLMCLEKGPTFAFLQWSPAKQSADIQQTTTTTTRTVDSYTVFLYEMENGQTITNKKQLTDIPARQFHLHGALQYKLTDLKPYTMYMVEVCAVSNLLGMSDPSNKVTFITKELRKSSFCFYFVVVFCFKISF</sequence>
<dbReference type="InterPro" id="IPR013783">
    <property type="entry name" value="Ig-like_fold"/>
</dbReference>
<keyword evidence="2" id="KW-1185">Reference proteome</keyword>
<dbReference type="STRING" id="31246.A0A183NJ77"/>
<dbReference type="InterPro" id="IPR003961">
    <property type="entry name" value="FN3_dom"/>
</dbReference>
<dbReference type="PROSITE" id="PS50853">
    <property type="entry name" value="FN3"/>
    <property type="match status" value="1"/>
</dbReference>
<organism evidence="1 2">
    <name type="scientific">Schistosoma mattheei</name>
    <dbReference type="NCBI Taxonomy" id="31246"/>
    <lineage>
        <taxon>Eukaryota</taxon>
        <taxon>Metazoa</taxon>
        <taxon>Spiralia</taxon>
        <taxon>Lophotrochozoa</taxon>
        <taxon>Platyhelminthes</taxon>
        <taxon>Trematoda</taxon>
        <taxon>Digenea</taxon>
        <taxon>Strigeidida</taxon>
        <taxon>Schistosomatoidea</taxon>
        <taxon>Schistosomatidae</taxon>
        <taxon>Schistosoma</taxon>
    </lineage>
</organism>
<accession>A0A183NJ77</accession>
<dbReference type="SMART" id="SM00060">
    <property type="entry name" value="FN3"/>
    <property type="match status" value="1"/>
</dbReference>
<dbReference type="Gene3D" id="2.60.40.10">
    <property type="entry name" value="Immunoglobulins"/>
    <property type="match status" value="1"/>
</dbReference>
<proteinExistence type="predicted"/>
<gene>
    <name evidence="1" type="ORF">SMTD_LOCUS2163</name>
</gene>
<dbReference type="CDD" id="cd00063">
    <property type="entry name" value="FN3"/>
    <property type="match status" value="1"/>
</dbReference>